<dbReference type="OrthoDB" id="9127154at2"/>
<protein>
    <submittedName>
        <fullName evidence="3">Uncharacterized protein</fullName>
    </submittedName>
</protein>
<reference evidence="3 4" key="1">
    <citation type="submission" date="2018-04" db="EMBL/GenBank/DDBJ databases">
        <title>Massilia violaceinigra sp. nov., a novel purple-pigmented bacterium isolated from Tianshan glacier, Xinjiang, China.</title>
        <authorList>
            <person name="Wang H."/>
        </authorList>
    </citation>
    <scope>NUCLEOTIDE SEQUENCE [LARGE SCALE GENOMIC DNA]</scope>
    <source>
        <strain evidence="3 4">B448-2</strain>
    </source>
</reference>
<keyword evidence="4" id="KW-1185">Reference proteome</keyword>
<evidence type="ECO:0000313" key="4">
    <source>
        <dbReference type="Proteomes" id="UP000241421"/>
    </source>
</evidence>
<comment type="caution">
    <text evidence="3">The sequence shown here is derived from an EMBL/GenBank/DDBJ whole genome shotgun (WGS) entry which is preliminary data.</text>
</comment>
<dbReference type="Proteomes" id="UP000241421">
    <property type="component" value="Unassembled WGS sequence"/>
</dbReference>
<feature type="chain" id="PRO_5015718522" evidence="2">
    <location>
        <begin position="19"/>
        <end position="374"/>
    </location>
</feature>
<organism evidence="3 4">
    <name type="scientific">Massilia glaciei</name>
    <dbReference type="NCBI Taxonomy" id="1524097"/>
    <lineage>
        <taxon>Bacteria</taxon>
        <taxon>Pseudomonadati</taxon>
        <taxon>Pseudomonadota</taxon>
        <taxon>Betaproteobacteria</taxon>
        <taxon>Burkholderiales</taxon>
        <taxon>Oxalobacteraceae</taxon>
        <taxon>Telluria group</taxon>
        <taxon>Massilia</taxon>
    </lineage>
</organism>
<evidence type="ECO:0000313" key="3">
    <source>
        <dbReference type="EMBL" id="PWF55517.1"/>
    </source>
</evidence>
<evidence type="ECO:0000256" key="2">
    <source>
        <dbReference type="SAM" id="SignalP"/>
    </source>
</evidence>
<evidence type="ECO:0000256" key="1">
    <source>
        <dbReference type="SAM" id="Coils"/>
    </source>
</evidence>
<sequence>MKLPIMSSLFFVAGLAHAGAGVTVQSLPFQGVNDRGVKLDDGGINTPYVTLADRKVAAKINDHLFIALYNVMAPRNVGKTLGAADGVVIEGTVGQDFKVARNDGRILAIALEGEGCGAYCESYRAFYHFDVKTGRMLDADDLFTEKGLAALQEKMRRERRAQYRKQLLSLRKELKAVDKKRDAKSEEAKADLLERIALNSNCAGEGGGEEGEEAQAPSGDHKFELGATAITLLAERCSNHAMRALDDVGEVRLALPYKALAPHLTSYGKTLLLGEGSATHGGVYGQLLRGKLGAGTAITMLIDKTPDNEVVGMVFYDKYGKPINVTGKQKGSALVLSEVDAEGVKKGEWRLVLSGERLKGRWIGSKAYDVELAP</sequence>
<feature type="signal peptide" evidence="2">
    <location>
        <begin position="1"/>
        <end position="18"/>
    </location>
</feature>
<keyword evidence="2" id="KW-0732">Signal</keyword>
<accession>A0A2U2I6Z8</accession>
<dbReference type="AlphaFoldDB" id="A0A2U2I6Z8"/>
<dbReference type="EMBL" id="PXWF02000020">
    <property type="protein sequence ID" value="PWF55517.1"/>
    <property type="molecule type" value="Genomic_DNA"/>
</dbReference>
<name>A0A2U2I6Z8_9BURK</name>
<feature type="coiled-coil region" evidence="1">
    <location>
        <begin position="160"/>
        <end position="187"/>
    </location>
</feature>
<keyword evidence="1" id="KW-0175">Coiled coil</keyword>
<proteinExistence type="predicted"/>
<gene>
    <name evidence="3" type="ORF">C7C56_001495</name>
</gene>
<dbReference type="RefSeq" id="WP_146204231.1">
    <property type="nucleotide sequence ID" value="NZ_PXWF02000020.1"/>
</dbReference>